<dbReference type="AlphaFoldDB" id="A0A2I2KQ78"/>
<reference evidence="2 3" key="1">
    <citation type="submission" date="2017-06" db="EMBL/GenBank/DDBJ databases">
        <authorList>
            <person name="Kim H.J."/>
            <person name="Triplett B.A."/>
        </authorList>
    </citation>
    <scope>NUCLEOTIDE SEQUENCE [LARGE SCALE GENOMIC DNA]</scope>
    <source>
        <strain evidence="2">FRACA_ARgP5</strain>
    </source>
</reference>
<dbReference type="RefSeq" id="WP_101831568.1">
    <property type="nucleotide sequence ID" value="NZ_FZMO01000113.1"/>
</dbReference>
<feature type="signal peptide" evidence="1">
    <location>
        <begin position="1"/>
        <end position="29"/>
    </location>
</feature>
<dbReference type="OrthoDB" id="3765336at2"/>
<proteinExistence type="predicted"/>
<dbReference type="PRINTS" id="PR00313">
    <property type="entry name" value="CABNDNGRPT"/>
</dbReference>
<dbReference type="InterPro" id="IPR011049">
    <property type="entry name" value="Serralysin-like_metalloprot_C"/>
</dbReference>
<evidence type="ECO:0000313" key="2">
    <source>
        <dbReference type="EMBL" id="SNQ47786.1"/>
    </source>
</evidence>
<dbReference type="Pfam" id="PF00353">
    <property type="entry name" value="HemolysinCabind"/>
    <property type="match status" value="1"/>
</dbReference>
<dbReference type="SUPFAM" id="SSF51120">
    <property type="entry name" value="beta-Roll"/>
    <property type="match status" value="1"/>
</dbReference>
<sequence length="151" mass="15260">MRLRRIAVALSLAAAATVPAVVLAGPARAADSCVNQFTGASLTATLEGTNGPDILDPVSNAVVSAKGGNDVVRIFPGVRNVTICLGDGDDQVVSVDSFPTYRLSVMGGPGDDFIFGSTAADALNGGTGYDTIDGRDGYDTCTNAESTTSCP</sequence>
<evidence type="ECO:0000256" key="1">
    <source>
        <dbReference type="SAM" id="SignalP"/>
    </source>
</evidence>
<dbReference type="GO" id="GO:0005509">
    <property type="term" value="F:calcium ion binding"/>
    <property type="evidence" value="ECO:0007669"/>
    <property type="project" value="InterPro"/>
</dbReference>
<keyword evidence="1" id="KW-0732">Signal</keyword>
<evidence type="ECO:0000313" key="3">
    <source>
        <dbReference type="Proteomes" id="UP000234331"/>
    </source>
</evidence>
<organism evidence="2 3">
    <name type="scientific">Frankia canadensis</name>
    <dbReference type="NCBI Taxonomy" id="1836972"/>
    <lineage>
        <taxon>Bacteria</taxon>
        <taxon>Bacillati</taxon>
        <taxon>Actinomycetota</taxon>
        <taxon>Actinomycetes</taxon>
        <taxon>Frankiales</taxon>
        <taxon>Frankiaceae</taxon>
        <taxon>Frankia</taxon>
    </lineage>
</organism>
<dbReference type="Proteomes" id="UP000234331">
    <property type="component" value="Unassembled WGS sequence"/>
</dbReference>
<feature type="chain" id="PRO_5014112894" evidence="1">
    <location>
        <begin position="30"/>
        <end position="151"/>
    </location>
</feature>
<keyword evidence="3" id="KW-1185">Reference proteome</keyword>
<dbReference type="EMBL" id="FZMO01000113">
    <property type="protein sequence ID" value="SNQ47786.1"/>
    <property type="molecule type" value="Genomic_DNA"/>
</dbReference>
<dbReference type="InterPro" id="IPR001343">
    <property type="entry name" value="Hemolysn_Ca-bd"/>
</dbReference>
<name>A0A2I2KQ78_9ACTN</name>
<protein>
    <submittedName>
        <fullName evidence="2">Hemolysin-type calcium-binding region</fullName>
    </submittedName>
</protein>
<gene>
    <name evidence="2" type="ORF">FRACA_200024</name>
</gene>
<dbReference type="Gene3D" id="2.150.10.10">
    <property type="entry name" value="Serralysin-like metalloprotease, C-terminal"/>
    <property type="match status" value="1"/>
</dbReference>
<accession>A0A2I2KQ78</accession>